<gene>
    <name evidence="1" type="ORF">IHE45_14G016600</name>
</gene>
<evidence type="ECO:0000313" key="1">
    <source>
        <dbReference type="EMBL" id="KAH7662869.1"/>
    </source>
</evidence>
<accession>A0ACB7UQF1</accession>
<comment type="caution">
    <text evidence="1">The sequence shown here is derived from an EMBL/GenBank/DDBJ whole genome shotgun (WGS) entry which is preliminary data.</text>
</comment>
<dbReference type="EC" id="1.14.18.9" evidence="1"/>
<sequence length="238" mass="27587">MLPYETMSEAAAALGRNLTADETLWFHYTATVPDYYIYYLTIVFLFIVFSLVPLPLIFVELCFPSIISGFKLQPKTHLPFSSVLRCYFSIVRVLILHVGPLQFFSYPAIKLVGIRARLPLPSVWEIGLQLLVYFLVEDYVSYWIHRALHHGWGYEKIHKVHHEYTAPIGFVEAYAHYAEVLILGFPSFVGPAIVPGHMVTFWLWIILRQMQGIETHCGYDFPFSPNKAHTFLWWGRIS</sequence>
<protein>
    <submittedName>
        <fullName evidence="1">Methylsterol monooxygenase protein</fullName>
        <ecNumber evidence="1">1.14.18.9</ecNumber>
    </submittedName>
</protein>
<keyword evidence="2" id="KW-1185">Reference proteome</keyword>
<keyword evidence="1" id="KW-0560">Oxidoreductase</keyword>
<dbReference type="Proteomes" id="UP000827976">
    <property type="component" value="Chromosome 14"/>
</dbReference>
<name>A0ACB7UQF1_DIOAL</name>
<dbReference type="EMBL" id="CM037024">
    <property type="protein sequence ID" value="KAH7662869.1"/>
    <property type="molecule type" value="Genomic_DNA"/>
</dbReference>
<organism evidence="1 2">
    <name type="scientific">Dioscorea alata</name>
    <name type="common">Purple yam</name>
    <dbReference type="NCBI Taxonomy" id="55571"/>
    <lineage>
        <taxon>Eukaryota</taxon>
        <taxon>Viridiplantae</taxon>
        <taxon>Streptophyta</taxon>
        <taxon>Embryophyta</taxon>
        <taxon>Tracheophyta</taxon>
        <taxon>Spermatophyta</taxon>
        <taxon>Magnoliopsida</taxon>
        <taxon>Liliopsida</taxon>
        <taxon>Dioscoreales</taxon>
        <taxon>Dioscoreaceae</taxon>
        <taxon>Dioscorea</taxon>
    </lineage>
</organism>
<proteinExistence type="predicted"/>
<keyword evidence="1" id="KW-0503">Monooxygenase</keyword>
<reference evidence="2" key="1">
    <citation type="journal article" date="2022" name="Nat. Commun.">
        <title>Chromosome evolution and the genetic basis of agronomically important traits in greater yam.</title>
        <authorList>
            <person name="Bredeson J.V."/>
            <person name="Lyons J.B."/>
            <person name="Oniyinde I.O."/>
            <person name="Okereke N.R."/>
            <person name="Kolade O."/>
            <person name="Nnabue I."/>
            <person name="Nwadili C.O."/>
            <person name="Hribova E."/>
            <person name="Parker M."/>
            <person name="Nwogha J."/>
            <person name="Shu S."/>
            <person name="Carlson J."/>
            <person name="Kariba R."/>
            <person name="Muthemba S."/>
            <person name="Knop K."/>
            <person name="Barton G.J."/>
            <person name="Sherwood A.V."/>
            <person name="Lopez-Montes A."/>
            <person name="Asiedu R."/>
            <person name="Jamnadass R."/>
            <person name="Muchugi A."/>
            <person name="Goodstein D."/>
            <person name="Egesi C.N."/>
            <person name="Featherston J."/>
            <person name="Asfaw A."/>
            <person name="Simpson G.G."/>
            <person name="Dolezel J."/>
            <person name="Hendre P.S."/>
            <person name="Van Deynze A."/>
            <person name="Kumar P.L."/>
            <person name="Obidiegwu J.E."/>
            <person name="Bhattacharjee R."/>
            <person name="Rokhsar D.S."/>
        </authorList>
    </citation>
    <scope>NUCLEOTIDE SEQUENCE [LARGE SCALE GENOMIC DNA]</scope>
    <source>
        <strain evidence="2">cv. TDa95/00328</strain>
    </source>
</reference>
<evidence type="ECO:0000313" key="2">
    <source>
        <dbReference type="Proteomes" id="UP000827976"/>
    </source>
</evidence>